<feature type="domain" description="C2H2-type" evidence="3">
    <location>
        <begin position="49"/>
        <end position="77"/>
    </location>
</feature>
<evidence type="ECO:0000259" key="3">
    <source>
        <dbReference type="PROSITE" id="PS50157"/>
    </source>
</evidence>
<dbReference type="Proteomes" id="UP001289374">
    <property type="component" value="Unassembled WGS sequence"/>
</dbReference>
<dbReference type="AlphaFoldDB" id="A0AAE1WHB4"/>
<feature type="domain" description="C2H2-type" evidence="3">
    <location>
        <begin position="155"/>
        <end position="183"/>
    </location>
</feature>
<dbReference type="SUPFAM" id="SSF82199">
    <property type="entry name" value="SET domain"/>
    <property type="match status" value="1"/>
</dbReference>
<dbReference type="InterPro" id="IPR013087">
    <property type="entry name" value="Znf_C2H2_type"/>
</dbReference>
<reference evidence="5" key="1">
    <citation type="submission" date="2020-06" db="EMBL/GenBank/DDBJ databases">
        <authorList>
            <person name="Li T."/>
            <person name="Hu X."/>
            <person name="Zhang T."/>
            <person name="Song X."/>
            <person name="Zhang H."/>
            <person name="Dai N."/>
            <person name="Sheng W."/>
            <person name="Hou X."/>
            <person name="Wei L."/>
        </authorList>
    </citation>
    <scope>NUCLEOTIDE SEQUENCE</scope>
    <source>
        <strain evidence="5">K16</strain>
        <tissue evidence="5">Leaf</tissue>
    </source>
</reference>
<dbReference type="PROSITE" id="PS50157">
    <property type="entry name" value="ZINC_FINGER_C2H2_2"/>
    <property type="match status" value="2"/>
</dbReference>
<feature type="domain" description="SET" evidence="4">
    <location>
        <begin position="357"/>
        <end position="475"/>
    </location>
</feature>
<name>A0AAE1WHB4_9LAMI</name>
<dbReference type="Gene3D" id="2.170.270.10">
    <property type="entry name" value="SET domain"/>
    <property type="match status" value="1"/>
</dbReference>
<keyword evidence="1" id="KW-0862">Zinc</keyword>
<dbReference type="PROSITE" id="PS00028">
    <property type="entry name" value="ZINC_FINGER_C2H2_1"/>
    <property type="match status" value="2"/>
</dbReference>
<protein>
    <submittedName>
        <fullName evidence="5">Histone-lysine N-methyltransferase SUVR5</fullName>
    </submittedName>
</protein>
<dbReference type="InterPro" id="IPR040689">
    <property type="entry name" value="SUVR5_Znf-C2H2_3rpt"/>
</dbReference>
<dbReference type="Pfam" id="PF00856">
    <property type="entry name" value="SET"/>
    <property type="match status" value="1"/>
</dbReference>
<dbReference type="Pfam" id="PF18868">
    <property type="entry name" value="zf-C2H2_3rep"/>
    <property type="match status" value="1"/>
</dbReference>
<dbReference type="Gene3D" id="3.30.160.60">
    <property type="entry name" value="Classic Zinc Finger"/>
    <property type="match status" value="1"/>
</dbReference>
<keyword evidence="1" id="KW-0479">Metal-binding</keyword>
<dbReference type="EMBL" id="JACGWL010000010">
    <property type="protein sequence ID" value="KAK4393383.1"/>
    <property type="molecule type" value="Genomic_DNA"/>
</dbReference>
<evidence type="ECO:0000313" key="6">
    <source>
        <dbReference type="Proteomes" id="UP001289374"/>
    </source>
</evidence>
<gene>
    <name evidence="5" type="ORF">Sango_1809100</name>
</gene>
<dbReference type="GO" id="GO:0008270">
    <property type="term" value="F:zinc ion binding"/>
    <property type="evidence" value="ECO:0007669"/>
    <property type="project" value="UniProtKB-KW"/>
</dbReference>
<dbReference type="SMART" id="SM00355">
    <property type="entry name" value="ZnF_C2H2"/>
    <property type="match status" value="3"/>
</dbReference>
<comment type="caution">
    <text evidence="5">The sequence shown here is derived from an EMBL/GenBank/DDBJ whole genome shotgun (WGS) entry which is preliminary data.</text>
</comment>
<accession>A0AAE1WHB4</accession>
<dbReference type="PANTHER" id="PTHR47325:SF1">
    <property type="entry name" value="HISTONE-LYSINE N-METHYLTRANSFERASE SUVR5"/>
    <property type="match status" value="1"/>
</dbReference>
<evidence type="ECO:0000256" key="1">
    <source>
        <dbReference type="PROSITE-ProRule" id="PRU00042"/>
    </source>
</evidence>
<keyword evidence="6" id="KW-1185">Reference proteome</keyword>
<feature type="compositionally biased region" description="Basic and acidic residues" evidence="2">
    <location>
        <begin position="133"/>
        <end position="146"/>
    </location>
</feature>
<evidence type="ECO:0000259" key="4">
    <source>
        <dbReference type="PROSITE" id="PS50280"/>
    </source>
</evidence>
<evidence type="ECO:0000313" key="5">
    <source>
        <dbReference type="EMBL" id="KAK4393383.1"/>
    </source>
</evidence>
<dbReference type="SMART" id="SM00317">
    <property type="entry name" value="SET"/>
    <property type="match status" value="1"/>
</dbReference>
<reference evidence="5" key="2">
    <citation type="journal article" date="2024" name="Plant">
        <title>Genomic evolution and insights into agronomic trait innovations of Sesamum species.</title>
        <authorList>
            <person name="Miao H."/>
            <person name="Wang L."/>
            <person name="Qu L."/>
            <person name="Liu H."/>
            <person name="Sun Y."/>
            <person name="Le M."/>
            <person name="Wang Q."/>
            <person name="Wei S."/>
            <person name="Zheng Y."/>
            <person name="Lin W."/>
            <person name="Duan Y."/>
            <person name="Cao H."/>
            <person name="Xiong S."/>
            <person name="Wang X."/>
            <person name="Wei L."/>
            <person name="Li C."/>
            <person name="Ma Q."/>
            <person name="Ju M."/>
            <person name="Zhao R."/>
            <person name="Li G."/>
            <person name="Mu C."/>
            <person name="Tian Q."/>
            <person name="Mei H."/>
            <person name="Zhang T."/>
            <person name="Gao T."/>
            <person name="Zhang H."/>
        </authorList>
    </citation>
    <scope>NUCLEOTIDE SEQUENCE</scope>
    <source>
        <strain evidence="5">K16</strain>
    </source>
</reference>
<keyword evidence="1" id="KW-0863">Zinc-finger</keyword>
<dbReference type="PROSITE" id="PS50280">
    <property type="entry name" value="SET"/>
    <property type="match status" value="1"/>
</dbReference>
<organism evidence="5 6">
    <name type="scientific">Sesamum angolense</name>
    <dbReference type="NCBI Taxonomy" id="2727404"/>
    <lineage>
        <taxon>Eukaryota</taxon>
        <taxon>Viridiplantae</taxon>
        <taxon>Streptophyta</taxon>
        <taxon>Embryophyta</taxon>
        <taxon>Tracheophyta</taxon>
        <taxon>Spermatophyta</taxon>
        <taxon>Magnoliopsida</taxon>
        <taxon>eudicotyledons</taxon>
        <taxon>Gunneridae</taxon>
        <taxon>Pentapetalae</taxon>
        <taxon>asterids</taxon>
        <taxon>lamiids</taxon>
        <taxon>Lamiales</taxon>
        <taxon>Pedaliaceae</taxon>
        <taxon>Sesamum</taxon>
    </lineage>
</organism>
<proteinExistence type="predicted"/>
<feature type="region of interest" description="Disordered" evidence="2">
    <location>
        <begin position="122"/>
        <end position="146"/>
    </location>
</feature>
<dbReference type="InterPro" id="IPR046341">
    <property type="entry name" value="SET_dom_sf"/>
</dbReference>
<evidence type="ECO:0000256" key="2">
    <source>
        <dbReference type="SAM" id="MobiDB-lite"/>
    </source>
</evidence>
<sequence>MKLVCSEKERLKKLWGFGDGQNLQASSTIEELIPALVQTSNDSDQENVIKCKICSEKFLDDQALGTHWMDSHKKEAQWLFRGYVCAICLDSFTNRSHFGNPDELWLHVLSIHPSSLRLSSAAQQLDGSSQQKVEPDKSASIEHTKSESQSVNRRYICRFCGLKFDLLPDLGRHHQAAHMGQNSTGPRLTKKGIQFYAHKLKSVDIMVQSAVPEADSLGRLADSQCSAIAKILMSEIKKPKPRPSNSEILFIASSACCKASLQASLEVKYGTLPERVYLKAAKLQSSVPSHAMNSEWTMDECHCVIDSRHFSMDLSEKNIILCDDISFGQESVPIACVVDENLLNAEGSDGQMIEYSFPWESFTYITKPLLDQSLVLESEGWAVRARETILRGTFVCEYIGEVIDEKEAMRDAIGQVPYVIATNYGNVSRYINHSCSPNLVNHQVLVESMDSQLAHIGFYASRDVLKMDSICCNTGYRVSIAMENRLHLSVGLCTPSLLYPIGILSRESNIALRLLFSYFAIAIGDKSVSMHVGKGMGWPGPYCKAMPSHLGHGILFMVKDSNDHRNCCLLLSH</sequence>
<dbReference type="InterPro" id="IPR001214">
    <property type="entry name" value="SET_dom"/>
</dbReference>
<dbReference type="PANTHER" id="PTHR47325">
    <property type="entry name" value="HISTONE-LYSINE N-METHYLTRANSFERASE SUVR5"/>
    <property type="match status" value="1"/>
</dbReference>